<protein>
    <submittedName>
        <fullName evidence="2">RPA-like protein</fullName>
    </submittedName>
</protein>
<accession>A0A060HJJ6</accession>
<organism evidence="2 3">
    <name type="scientific">Nitrososphaera viennensis EN76</name>
    <dbReference type="NCBI Taxonomy" id="926571"/>
    <lineage>
        <taxon>Archaea</taxon>
        <taxon>Nitrososphaerota</taxon>
        <taxon>Nitrososphaeria</taxon>
        <taxon>Nitrososphaerales</taxon>
        <taxon>Nitrososphaeraceae</taxon>
        <taxon>Nitrososphaera</taxon>
    </lineage>
</organism>
<proteinExistence type="predicted"/>
<dbReference type="HOGENOM" id="CLU_577000_0_0_2"/>
<dbReference type="KEGG" id="nvn:NVIE_024700"/>
<dbReference type="InterPro" id="IPR051231">
    <property type="entry name" value="SOSS-B"/>
</dbReference>
<dbReference type="PANTHER" id="PTHR13356:SF0">
    <property type="entry name" value="SOSS COMPLEX SUBUNIT B HOMOLOG"/>
    <property type="match status" value="1"/>
</dbReference>
<dbReference type="AlphaFoldDB" id="A0A060HJJ6"/>
<name>A0A060HJJ6_9ARCH</name>
<dbReference type="GO" id="GO:0010212">
    <property type="term" value="P:response to ionizing radiation"/>
    <property type="evidence" value="ECO:0007669"/>
    <property type="project" value="TreeGrafter"/>
</dbReference>
<dbReference type="RefSeq" id="WP_075055439.1">
    <property type="nucleotide sequence ID" value="NZ_CP007536.1"/>
</dbReference>
<dbReference type="EMBL" id="CP007536">
    <property type="protein sequence ID" value="AIC16734.1"/>
    <property type="molecule type" value="Genomic_DNA"/>
</dbReference>
<reference evidence="2 3" key="1">
    <citation type="journal article" date="2014" name="Int. J. Syst. Evol. Microbiol.">
        <title>Nitrososphaera viennensis gen. nov., sp. nov., an aerobic and mesophilic, ammonia-oxidizing archaeon from soil and a member of the archaeal phylum Thaumarchaeota.</title>
        <authorList>
            <person name="Stieglmeier M."/>
            <person name="Klingl A."/>
            <person name="Alves R.J."/>
            <person name="Rittmann S.K."/>
            <person name="Melcher M."/>
            <person name="Leisch N."/>
            <person name="Schleper C."/>
        </authorList>
    </citation>
    <scope>NUCLEOTIDE SEQUENCE [LARGE SCALE GENOMIC DNA]</scope>
    <source>
        <strain evidence="2">EN76</strain>
    </source>
</reference>
<dbReference type="GeneID" id="74947711"/>
<keyword evidence="1" id="KW-0238">DNA-binding</keyword>
<gene>
    <name evidence="2" type="ORF">NVIE_024700</name>
</gene>
<evidence type="ECO:0000313" key="2">
    <source>
        <dbReference type="EMBL" id="AIC16734.1"/>
    </source>
</evidence>
<dbReference type="Proteomes" id="UP000027093">
    <property type="component" value="Chromosome"/>
</dbReference>
<dbReference type="Gene3D" id="2.40.50.140">
    <property type="entry name" value="Nucleic acid-binding proteins"/>
    <property type="match status" value="3"/>
</dbReference>
<sequence>MSLSFIDMVNVLLKQKPELTAEAIRDMVDEKKRKVGAGYLTDQGALFLVAADLGISFDSMPKVQSGLKDLYVGAKDVTITGRIMNIYPPYKFTKKETNEQSSTRTLVIYDKGARVKVKLWDKQVGVPDEMGLQAGDLVKIIKGYVRAGLDGKPVVNLGSYSAIEVAQGDSDIPPIDSLAMAVDDVKEVQDSAVITGVVNANPRISDFVNQRGEASKSLQLQISNEANTRTLRAVVWNVDESRVPKVFKTGSKVRLVGVRIKQGNPQFGNGDFELHGDEGTILEFSGSQQDVDVMPLRIISVGEETGRGSFLCLAVDRAARALTLTIDNGVASQNQLSTGAMIECVPSRIFGNAVTLSKEDSYLRVTDEDPSFPSLDKFEAKIKDIVATSEPAPVVLEAIVLQAPSTSDVNLKSGETVPVTSTLLGDDTGQIRLVGWRNQSSAVNKLAVGDRVKLVGVTAGAGREGTTELTLRPYSSVIHLG</sequence>
<evidence type="ECO:0000313" key="3">
    <source>
        <dbReference type="Proteomes" id="UP000027093"/>
    </source>
</evidence>
<keyword evidence="3" id="KW-1185">Reference proteome</keyword>
<evidence type="ECO:0000256" key="1">
    <source>
        <dbReference type="ARBA" id="ARBA00023125"/>
    </source>
</evidence>
<dbReference type="GO" id="GO:0000724">
    <property type="term" value="P:double-strand break repair via homologous recombination"/>
    <property type="evidence" value="ECO:0007669"/>
    <property type="project" value="TreeGrafter"/>
</dbReference>
<dbReference type="SUPFAM" id="SSF50249">
    <property type="entry name" value="Nucleic acid-binding proteins"/>
    <property type="match status" value="2"/>
</dbReference>
<dbReference type="CDD" id="cd04491">
    <property type="entry name" value="SoSSB_OBF"/>
    <property type="match status" value="1"/>
</dbReference>
<dbReference type="InterPro" id="IPR012340">
    <property type="entry name" value="NA-bd_OB-fold"/>
</dbReference>
<dbReference type="OrthoDB" id="6262at2157"/>
<dbReference type="PANTHER" id="PTHR13356">
    <property type="entry name" value="OB FOLD NUCLEIC ACID BINDING PROTEIN-RELATED"/>
    <property type="match status" value="1"/>
</dbReference>
<dbReference type="STRING" id="926571.NVIE_024700"/>
<dbReference type="GO" id="GO:0003677">
    <property type="term" value="F:DNA binding"/>
    <property type="evidence" value="ECO:0007669"/>
    <property type="project" value="UniProtKB-KW"/>
</dbReference>